<organism evidence="2 3">
    <name type="scientific">Lithohypha guttulata</name>
    <dbReference type="NCBI Taxonomy" id="1690604"/>
    <lineage>
        <taxon>Eukaryota</taxon>
        <taxon>Fungi</taxon>
        <taxon>Dikarya</taxon>
        <taxon>Ascomycota</taxon>
        <taxon>Pezizomycotina</taxon>
        <taxon>Eurotiomycetes</taxon>
        <taxon>Chaetothyriomycetidae</taxon>
        <taxon>Chaetothyriales</taxon>
        <taxon>Trichomeriaceae</taxon>
        <taxon>Lithohypha</taxon>
    </lineage>
</organism>
<feature type="compositionally biased region" description="Basic and acidic residues" evidence="1">
    <location>
        <begin position="37"/>
        <end position="58"/>
    </location>
</feature>
<sequence length="199" mass="21933">MMNKTALQFANNQIRTCARRQETRLFHSSTTLLSSQRDVEAKSKQKDEPGKPSDGESGKKRKKTMAELDAEMQAAMEGHAGDGGLAGAEMEGGKAVSMKRGVRDNMFRHVSQHHPSQVPESRYAPLVAGRGSNWRSYWDSTGFIELLDIPHKVCYFTPSRTIIPLPTITNAPHLTCETNCAALGHIVLLAPQYAVAQQL</sequence>
<gene>
    <name evidence="2" type="ORF">LTR24_009538</name>
</gene>
<feature type="region of interest" description="Disordered" evidence="1">
    <location>
        <begin position="27"/>
        <end position="65"/>
    </location>
</feature>
<evidence type="ECO:0000313" key="2">
    <source>
        <dbReference type="EMBL" id="KAK5077559.1"/>
    </source>
</evidence>
<reference evidence="2 3" key="1">
    <citation type="submission" date="2023-08" db="EMBL/GenBank/DDBJ databases">
        <title>Black Yeasts Isolated from many extreme environments.</title>
        <authorList>
            <person name="Coleine C."/>
            <person name="Stajich J.E."/>
            <person name="Selbmann L."/>
        </authorList>
    </citation>
    <scope>NUCLEOTIDE SEQUENCE [LARGE SCALE GENOMIC DNA]</scope>
    <source>
        <strain evidence="2 3">CCFEE 5885</strain>
    </source>
</reference>
<comment type="caution">
    <text evidence="2">The sequence shown here is derived from an EMBL/GenBank/DDBJ whole genome shotgun (WGS) entry which is preliminary data.</text>
</comment>
<evidence type="ECO:0000313" key="3">
    <source>
        <dbReference type="Proteomes" id="UP001345013"/>
    </source>
</evidence>
<proteinExistence type="predicted"/>
<dbReference type="EMBL" id="JAVRRG010000214">
    <property type="protein sequence ID" value="KAK5077559.1"/>
    <property type="molecule type" value="Genomic_DNA"/>
</dbReference>
<protein>
    <submittedName>
        <fullName evidence="2">Uncharacterized protein</fullName>
    </submittedName>
</protein>
<feature type="compositionally biased region" description="Polar residues" evidence="1">
    <location>
        <begin position="27"/>
        <end position="36"/>
    </location>
</feature>
<accession>A0ABR0JWR0</accession>
<evidence type="ECO:0000256" key="1">
    <source>
        <dbReference type="SAM" id="MobiDB-lite"/>
    </source>
</evidence>
<name>A0ABR0JWR0_9EURO</name>
<dbReference type="Proteomes" id="UP001345013">
    <property type="component" value="Unassembled WGS sequence"/>
</dbReference>
<keyword evidence="3" id="KW-1185">Reference proteome</keyword>